<sequence length="79" mass="9180">MFFISHRIEHRTPSIVLSTAFKHDDVSSFLCVCLWLKEKFSVVDIQADCDNFVNGFLQTLPEVTRNVSNLETFSYSYKI</sequence>
<organism evidence="1 2">
    <name type="scientific">Clunio marinus</name>
    <dbReference type="NCBI Taxonomy" id="568069"/>
    <lineage>
        <taxon>Eukaryota</taxon>
        <taxon>Metazoa</taxon>
        <taxon>Ecdysozoa</taxon>
        <taxon>Arthropoda</taxon>
        <taxon>Hexapoda</taxon>
        <taxon>Insecta</taxon>
        <taxon>Pterygota</taxon>
        <taxon>Neoptera</taxon>
        <taxon>Endopterygota</taxon>
        <taxon>Diptera</taxon>
        <taxon>Nematocera</taxon>
        <taxon>Chironomoidea</taxon>
        <taxon>Chironomidae</taxon>
        <taxon>Clunio</taxon>
    </lineage>
</organism>
<evidence type="ECO:0000313" key="2">
    <source>
        <dbReference type="Proteomes" id="UP000183832"/>
    </source>
</evidence>
<evidence type="ECO:0000313" key="1">
    <source>
        <dbReference type="EMBL" id="CRK94357.1"/>
    </source>
</evidence>
<proteinExistence type="predicted"/>
<dbReference type="EMBL" id="CVRI01000038">
    <property type="protein sequence ID" value="CRK94357.1"/>
    <property type="molecule type" value="Genomic_DNA"/>
</dbReference>
<protein>
    <submittedName>
        <fullName evidence="1">CLUMA_CG007871, isoform A</fullName>
    </submittedName>
</protein>
<reference evidence="1 2" key="1">
    <citation type="submission" date="2015-04" db="EMBL/GenBank/DDBJ databases">
        <authorList>
            <person name="Syromyatnikov M.Y."/>
            <person name="Popov V.N."/>
        </authorList>
    </citation>
    <scope>NUCLEOTIDE SEQUENCE [LARGE SCALE GENOMIC DNA]</scope>
</reference>
<accession>A0A1J1I240</accession>
<dbReference type="AlphaFoldDB" id="A0A1J1I240"/>
<keyword evidence="2" id="KW-1185">Reference proteome</keyword>
<dbReference type="Proteomes" id="UP000183832">
    <property type="component" value="Unassembled WGS sequence"/>
</dbReference>
<gene>
    <name evidence="1" type="ORF">CLUMA_CG007871</name>
</gene>
<name>A0A1J1I240_9DIPT</name>